<gene>
    <name evidence="3" type="ORF">ACFFUR_13315</name>
</gene>
<name>A0ABV5JA36_9BACT</name>
<feature type="transmembrane region" description="Helical" evidence="2">
    <location>
        <begin position="154"/>
        <end position="175"/>
    </location>
</feature>
<feature type="transmembrane region" description="Helical" evidence="2">
    <location>
        <begin position="217"/>
        <end position="237"/>
    </location>
</feature>
<dbReference type="RefSeq" id="WP_290248189.1">
    <property type="nucleotide sequence ID" value="NZ_JAUFQT010000001.1"/>
</dbReference>
<protein>
    <submittedName>
        <fullName evidence="3">Quinol:cytochrome C oxidoreductase</fullName>
    </submittedName>
</protein>
<comment type="caution">
    <text evidence="3">The sequence shown here is derived from an EMBL/GenBank/DDBJ whole genome shotgun (WGS) entry which is preliminary data.</text>
</comment>
<sequence length="479" mass="54405">MAHVTNFNLDQKFEFTAGLKKSVLTIGVIGAVLLIIGVLTAMFGGGDHGHGEAAGHQTEHVEATVDHHAEEAGHGEEEHQIEAGHSEAAHAGGEHSEAGHEDSGHGGYHWSKRFFANLWINNVYFAGIAIIGVFFFAIQYAAQAGWATPILRVMLSFGNWLPFAAILMIVTYFIAGHDLFHWTHASLFDPNSPDYDHIIDGKGGFFYWPFAKGSFPIFWVVRMVLFFGIWIFFFNKLKNLSLQEDIKGGNSYWFTMRKWSAIFLVVFAVSSSISAWDWVMSIDTHWFSTLFGWYVFASWFVAGLSAITLVTILLKEKGYLEMINENHLHDLGKFIFGFSIFWTYLWFSQFLLIYYANIPEESVYFLERLASDIYGPFIFVNIILNFVLPFLLLMTRDSKRHTIFLKVVCTTIILGHWVDFFLMVQPGTLGHNGGIGFMEIGMLLLYASVVIMVVFNNLGKKNLIPKNHPMLEESYHHHI</sequence>
<accession>A0ABV5JA36</accession>
<feature type="transmembrane region" description="Helical" evidence="2">
    <location>
        <begin position="291"/>
        <end position="314"/>
    </location>
</feature>
<evidence type="ECO:0000256" key="2">
    <source>
        <dbReference type="SAM" id="Phobius"/>
    </source>
</evidence>
<evidence type="ECO:0000313" key="3">
    <source>
        <dbReference type="EMBL" id="MFB9212789.1"/>
    </source>
</evidence>
<evidence type="ECO:0000256" key="1">
    <source>
        <dbReference type="SAM" id="MobiDB-lite"/>
    </source>
</evidence>
<feature type="transmembrane region" description="Helical" evidence="2">
    <location>
        <begin position="403"/>
        <end position="423"/>
    </location>
</feature>
<dbReference type="PANTHER" id="PTHR43044:SF1">
    <property type="entry name" value="QUINOL:CYTOCHROME C OXIDOREDUCTASE QUINONE-BINDING SUBUNIT 2"/>
    <property type="match status" value="1"/>
</dbReference>
<feature type="transmembrane region" description="Helical" evidence="2">
    <location>
        <begin position="334"/>
        <end position="356"/>
    </location>
</feature>
<keyword evidence="2" id="KW-0812">Transmembrane</keyword>
<feature type="transmembrane region" description="Helical" evidence="2">
    <location>
        <begin position="258"/>
        <end position="279"/>
    </location>
</feature>
<dbReference type="EMBL" id="JBHMEW010000064">
    <property type="protein sequence ID" value="MFB9212789.1"/>
    <property type="molecule type" value="Genomic_DNA"/>
</dbReference>
<dbReference type="Proteomes" id="UP001589654">
    <property type="component" value="Unassembled WGS sequence"/>
</dbReference>
<feature type="transmembrane region" description="Helical" evidence="2">
    <location>
        <begin position="123"/>
        <end position="142"/>
    </location>
</feature>
<keyword evidence="2" id="KW-1133">Transmembrane helix</keyword>
<keyword evidence="4" id="KW-1185">Reference proteome</keyword>
<feature type="transmembrane region" description="Helical" evidence="2">
    <location>
        <begin position="376"/>
        <end position="394"/>
    </location>
</feature>
<reference evidence="3 4" key="1">
    <citation type="submission" date="2024-09" db="EMBL/GenBank/DDBJ databases">
        <authorList>
            <person name="Sun Q."/>
            <person name="Mori K."/>
        </authorList>
    </citation>
    <scope>NUCLEOTIDE SEQUENCE [LARGE SCALE GENOMIC DNA]</scope>
    <source>
        <strain evidence="3 4">CECT 7682</strain>
    </source>
</reference>
<keyword evidence="2" id="KW-0472">Membrane</keyword>
<feature type="region of interest" description="Disordered" evidence="1">
    <location>
        <begin position="70"/>
        <end position="104"/>
    </location>
</feature>
<dbReference type="PANTHER" id="PTHR43044">
    <property type="match status" value="1"/>
</dbReference>
<feature type="transmembrane region" description="Helical" evidence="2">
    <location>
        <begin position="22"/>
        <end position="43"/>
    </location>
</feature>
<feature type="transmembrane region" description="Helical" evidence="2">
    <location>
        <begin position="435"/>
        <end position="458"/>
    </location>
</feature>
<evidence type="ECO:0000313" key="4">
    <source>
        <dbReference type="Proteomes" id="UP001589654"/>
    </source>
</evidence>
<proteinExistence type="predicted"/>
<organism evidence="3 4">
    <name type="scientific">Echinicola jeungdonensis</name>
    <dbReference type="NCBI Taxonomy" id="709343"/>
    <lineage>
        <taxon>Bacteria</taxon>
        <taxon>Pseudomonadati</taxon>
        <taxon>Bacteroidota</taxon>
        <taxon>Cytophagia</taxon>
        <taxon>Cytophagales</taxon>
        <taxon>Cyclobacteriaceae</taxon>
        <taxon>Echinicola</taxon>
    </lineage>
</organism>